<evidence type="ECO:0000256" key="2">
    <source>
        <dbReference type="SAM" id="Phobius"/>
    </source>
</evidence>
<feature type="transmembrane region" description="Helical" evidence="2">
    <location>
        <begin position="22"/>
        <end position="40"/>
    </location>
</feature>
<reference evidence="3" key="1">
    <citation type="submission" date="2013-07" db="EMBL/GenBank/DDBJ databases">
        <authorList>
            <consortium name="The Broad Institute Genome Sequencing Platform"/>
            <person name="Cuomo C."/>
            <person name="Litvintseva A."/>
            <person name="Chen Y."/>
            <person name="Heitman J."/>
            <person name="Sun S."/>
            <person name="Springer D."/>
            <person name="Dromer F."/>
            <person name="Young S.K."/>
            <person name="Zeng Q."/>
            <person name="Gargeya S."/>
            <person name="Fitzgerald M."/>
            <person name="Abouelleil A."/>
            <person name="Alvarado L."/>
            <person name="Berlin A.M."/>
            <person name="Chapman S.B."/>
            <person name="Dewar J."/>
            <person name="Goldberg J."/>
            <person name="Griggs A."/>
            <person name="Gujja S."/>
            <person name="Hansen M."/>
            <person name="Howarth C."/>
            <person name="Imamovic A."/>
            <person name="Larimer J."/>
            <person name="McCowan C."/>
            <person name="Murphy C."/>
            <person name="Pearson M."/>
            <person name="Priest M."/>
            <person name="Roberts A."/>
            <person name="Saif S."/>
            <person name="Shea T."/>
            <person name="Sykes S."/>
            <person name="Wortman J."/>
            <person name="Nusbaum C."/>
            <person name="Birren B."/>
        </authorList>
    </citation>
    <scope>NUCLEOTIDE SEQUENCE</scope>
    <source>
        <strain evidence="3">CBS 10117</strain>
    </source>
</reference>
<sequence>MSSIIHNSSWWEVMGLSTESTTWYSGVAIIIQSMVFSSILSKTIQYIDRFERAKGKDNYKLMVGVISGSVISLGLLILTCSQTRILVYKRKIDAASSIRYLLLSDMVIMFFSGIFCLVAGSYYTWRCYQMTKKNRFLLAGLILALLTQMIVTIVATSYGFATPTFDAEFLANFPEYMERGHYLYKIWGGITLTVNLALSIALAFLIFWTRYGIYHYDHRRYHKYTSVAYETMLPPTLCVFILVSLGNLSGSPFTDMRRVFTVILPLLSWNSFIQTLVGRMQIRHMRDSRRRDETTNILLNDAQKNVMPMGGLNDFAGQGQGQAQGFSFKSKRGGPRVFVSPPRKL</sequence>
<feature type="transmembrane region" description="Helical" evidence="2">
    <location>
        <begin position="61"/>
        <end position="78"/>
    </location>
</feature>
<accession>A0AAJ8MJ26</accession>
<dbReference type="RefSeq" id="XP_018262057.2">
    <property type="nucleotide sequence ID" value="XM_018408366.2"/>
</dbReference>
<dbReference type="EMBL" id="CP144535">
    <property type="protein sequence ID" value="WWC62887.1"/>
    <property type="molecule type" value="Genomic_DNA"/>
</dbReference>
<feature type="transmembrane region" description="Helical" evidence="2">
    <location>
        <begin position="136"/>
        <end position="161"/>
    </location>
</feature>
<keyword evidence="4" id="KW-1185">Reference proteome</keyword>
<dbReference type="Proteomes" id="UP000078595">
    <property type="component" value="Chromosome 6"/>
</dbReference>
<feature type="transmembrane region" description="Helical" evidence="2">
    <location>
        <begin position="227"/>
        <end position="247"/>
    </location>
</feature>
<keyword evidence="2" id="KW-0472">Membrane</keyword>
<evidence type="ECO:0000313" key="4">
    <source>
        <dbReference type="Proteomes" id="UP000078595"/>
    </source>
</evidence>
<keyword evidence="2" id="KW-1133">Transmembrane helix</keyword>
<dbReference type="KEGG" id="kdj:28968771"/>
<name>A0AAJ8MJ26_9TREE</name>
<evidence type="ECO:0000256" key="1">
    <source>
        <dbReference type="SAM" id="MobiDB-lite"/>
    </source>
</evidence>
<evidence type="ECO:0000313" key="3">
    <source>
        <dbReference type="EMBL" id="WWC62887.1"/>
    </source>
</evidence>
<feature type="transmembrane region" description="Helical" evidence="2">
    <location>
        <begin position="259"/>
        <end position="282"/>
    </location>
</feature>
<organism evidence="3 4">
    <name type="scientific">Kwoniella dejecticola CBS 10117</name>
    <dbReference type="NCBI Taxonomy" id="1296121"/>
    <lineage>
        <taxon>Eukaryota</taxon>
        <taxon>Fungi</taxon>
        <taxon>Dikarya</taxon>
        <taxon>Basidiomycota</taxon>
        <taxon>Agaricomycotina</taxon>
        <taxon>Tremellomycetes</taxon>
        <taxon>Tremellales</taxon>
        <taxon>Cryptococcaceae</taxon>
        <taxon>Kwoniella</taxon>
    </lineage>
</organism>
<reference evidence="3" key="2">
    <citation type="submission" date="2024-02" db="EMBL/GenBank/DDBJ databases">
        <title>Comparative genomics of Cryptococcus and Kwoniella reveals pathogenesis evolution and contrasting modes of karyotype evolution via chromosome fusion or intercentromeric recombination.</title>
        <authorList>
            <person name="Coelho M.A."/>
            <person name="David-Palma M."/>
            <person name="Shea T."/>
            <person name="Bowers K."/>
            <person name="McGinley-Smith S."/>
            <person name="Mohammad A.W."/>
            <person name="Gnirke A."/>
            <person name="Yurkov A.M."/>
            <person name="Nowrousian M."/>
            <person name="Sun S."/>
            <person name="Cuomo C.A."/>
            <person name="Heitman J."/>
        </authorList>
    </citation>
    <scope>NUCLEOTIDE SEQUENCE</scope>
    <source>
        <strain evidence="3">CBS 10117</strain>
    </source>
</reference>
<feature type="region of interest" description="Disordered" evidence="1">
    <location>
        <begin position="320"/>
        <end position="345"/>
    </location>
</feature>
<dbReference type="GeneID" id="28968771"/>
<keyword evidence="2" id="KW-0812">Transmembrane</keyword>
<proteinExistence type="predicted"/>
<protein>
    <submittedName>
        <fullName evidence="3">Uncharacterized protein</fullName>
    </submittedName>
</protein>
<gene>
    <name evidence="3" type="ORF">I303_105485</name>
</gene>
<feature type="transmembrane region" description="Helical" evidence="2">
    <location>
        <begin position="181"/>
        <end position="207"/>
    </location>
</feature>
<feature type="transmembrane region" description="Helical" evidence="2">
    <location>
        <begin position="98"/>
        <end position="124"/>
    </location>
</feature>
<dbReference type="AlphaFoldDB" id="A0AAJ8MJ26"/>